<feature type="compositionally biased region" description="Acidic residues" evidence="11">
    <location>
        <begin position="139"/>
        <end position="154"/>
    </location>
</feature>
<evidence type="ECO:0000256" key="10">
    <source>
        <dbReference type="PIRSR" id="PIRSR610347-2"/>
    </source>
</evidence>
<feature type="compositionally biased region" description="Low complexity" evidence="11">
    <location>
        <begin position="181"/>
        <end position="196"/>
    </location>
</feature>
<organism evidence="12 13">
    <name type="scientific">Steccherinum ochraceum</name>
    <dbReference type="NCBI Taxonomy" id="92696"/>
    <lineage>
        <taxon>Eukaryota</taxon>
        <taxon>Fungi</taxon>
        <taxon>Dikarya</taxon>
        <taxon>Basidiomycota</taxon>
        <taxon>Agaricomycotina</taxon>
        <taxon>Agaricomycetes</taxon>
        <taxon>Polyporales</taxon>
        <taxon>Steccherinaceae</taxon>
        <taxon>Steccherinum</taxon>
    </lineage>
</organism>
<feature type="binding site" evidence="10">
    <location>
        <position position="551"/>
    </location>
    <ligand>
        <name>substrate</name>
    </ligand>
</feature>
<evidence type="ECO:0000256" key="4">
    <source>
        <dbReference type="ARBA" id="ARBA00022763"/>
    </source>
</evidence>
<dbReference type="InterPro" id="IPR003903">
    <property type="entry name" value="UIM_dom"/>
</dbReference>
<evidence type="ECO:0000256" key="9">
    <source>
        <dbReference type="PIRSR" id="PIRSR610347-1"/>
    </source>
</evidence>
<dbReference type="InterPro" id="IPR010347">
    <property type="entry name" value="Tdp1"/>
</dbReference>
<evidence type="ECO:0000256" key="8">
    <source>
        <dbReference type="ARBA" id="ARBA00023242"/>
    </source>
</evidence>
<feature type="active site" description="Proton donor/acceptor" evidence="9">
    <location>
        <position position="549"/>
    </location>
</feature>
<dbReference type="PANTHER" id="PTHR12415:SF0">
    <property type="entry name" value="TYROSYL-DNA PHOSPHODIESTERASE 1"/>
    <property type="match status" value="1"/>
</dbReference>
<feature type="active site" description="Nucleophile" evidence="9">
    <location>
        <position position="305"/>
    </location>
</feature>
<sequence length="678" mass="75935">MNGFDDEDIARAIAASLQDNSGPSKPLQHHRSQPVEVITIDSDDDDDVDEGAQDDDEAQFRADLQRVMELSKSEAGTGPSSIASSSRPNSIPPPPTPVTPQLYQPPSNSLLFDRKKMEEERLARQKRLRPDLQHPVSGGDDEAEEGDEEEGDEMEKERDQRAKRQRLSSTLPSTSRANITSSSSSVRPAAGSSSSRSRPRPEEELFWEGELRQTANMHVDKEKDTRPLFRLSEIIGPAKGRCRICDIICVCGGPVVDIQSIPNAYPGYLGRSGLERRLGHATVKEILPEWIRTTPSLPGGRGCMHMKFMLLFYKTGRLRVVVSTANLIHYDWKDIENTVWVQDFPLRSSPIPHDSKATDFPATLTRILRSVNVVPALLSMVKNDHDDLPITRIEDVRCKWDFSKAKVYLIPSFAGRHEGWPKVIQTGHPSLMKAVREMSARAGKGQELTLECQGSSIGAYTTQWMNEFFCSAKGESAETWLDLPKARRTKLPYPPIKILFPSAKTVKESVLGEKGGGTMFCRRQQWEAAKFPRDHFYDSNSRRGRVLMHSKMIIGLFKDSALASTSSRAKSQKRPIAVDDNDSDFDEDIVEVDPHPREDVIGWAYVGSHNFTPSAWGNLNGSGFNPVMNITNFELGIAFPLKSERELEDVACYRRPPRKYVAGTDLPWIQSESPFFLA</sequence>
<feature type="compositionally biased region" description="Low complexity" evidence="11">
    <location>
        <begin position="79"/>
        <end position="89"/>
    </location>
</feature>
<dbReference type="Proteomes" id="UP000292702">
    <property type="component" value="Unassembled WGS sequence"/>
</dbReference>
<dbReference type="STRING" id="92696.A0A4R0R3S3"/>
<feature type="compositionally biased region" description="Basic and acidic residues" evidence="11">
    <location>
        <begin position="112"/>
        <end position="132"/>
    </location>
</feature>
<dbReference type="GO" id="GO:0005634">
    <property type="term" value="C:nucleus"/>
    <property type="evidence" value="ECO:0007669"/>
    <property type="project" value="UniProtKB-SubCell"/>
</dbReference>
<keyword evidence="8" id="KW-0539">Nucleus</keyword>
<evidence type="ECO:0000313" key="12">
    <source>
        <dbReference type="EMBL" id="TCD60766.1"/>
    </source>
</evidence>
<feature type="region of interest" description="Disordered" evidence="11">
    <location>
        <begin position="16"/>
        <end position="206"/>
    </location>
</feature>
<gene>
    <name evidence="12" type="ORF">EIP91_009535</name>
</gene>
<evidence type="ECO:0000256" key="6">
    <source>
        <dbReference type="ARBA" id="ARBA00022839"/>
    </source>
</evidence>
<proteinExistence type="inferred from homology"/>
<dbReference type="OrthoDB" id="47785at2759"/>
<evidence type="ECO:0000256" key="1">
    <source>
        <dbReference type="ARBA" id="ARBA00004123"/>
    </source>
</evidence>
<name>A0A4R0R3S3_9APHY</name>
<dbReference type="CDD" id="cd09123">
    <property type="entry name" value="PLDc_Tdp1_2"/>
    <property type="match status" value="1"/>
</dbReference>
<dbReference type="Pfam" id="PF06087">
    <property type="entry name" value="Tyr-DNA_phospho"/>
    <property type="match status" value="1"/>
</dbReference>
<comment type="caution">
    <text evidence="12">The sequence shown here is derived from an EMBL/GenBank/DDBJ whole genome shotgun (WGS) entry which is preliminary data.</text>
</comment>
<comment type="subcellular location">
    <subcellularLocation>
        <location evidence="1">Nucleus</location>
    </subcellularLocation>
</comment>
<dbReference type="GO" id="GO:0004527">
    <property type="term" value="F:exonuclease activity"/>
    <property type="evidence" value="ECO:0007669"/>
    <property type="project" value="UniProtKB-KW"/>
</dbReference>
<evidence type="ECO:0000256" key="2">
    <source>
        <dbReference type="ARBA" id="ARBA00010205"/>
    </source>
</evidence>
<keyword evidence="13" id="KW-1185">Reference proteome</keyword>
<dbReference type="PROSITE" id="PS50330">
    <property type="entry name" value="UIM"/>
    <property type="match status" value="1"/>
</dbReference>
<evidence type="ECO:0000256" key="5">
    <source>
        <dbReference type="ARBA" id="ARBA00022801"/>
    </source>
</evidence>
<dbReference type="CDD" id="cd09122">
    <property type="entry name" value="PLDc_Tdp1_1"/>
    <property type="match status" value="1"/>
</dbReference>
<dbReference type="Gene3D" id="3.30.870.10">
    <property type="entry name" value="Endonuclease Chain A"/>
    <property type="match status" value="2"/>
</dbReference>
<dbReference type="GO" id="GO:0003697">
    <property type="term" value="F:single-stranded DNA binding"/>
    <property type="evidence" value="ECO:0007669"/>
    <property type="project" value="TreeGrafter"/>
</dbReference>
<feature type="binding site" evidence="10">
    <location>
        <position position="307"/>
    </location>
    <ligand>
        <name>substrate</name>
    </ligand>
</feature>
<keyword evidence="3" id="KW-0540">Nuclease</keyword>
<keyword evidence="5" id="KW-0378">Hydrolase</keyword>
<feature type="compositionally biased region" description="Acidic residues" evidence="11">
    <location>
        <begin position="41"/>
        <end position="57"/>
    </location>
</feature>
<accession>A0A4R0R3S3</accession>
<protein>
    <recommendedName>
        <fullName evidence="14">Tyrosyl-DNA phosphodiesterase 1</fullName>
    </recommendedName>
</protein>
<dbReference type="GO" id="GO:0006281">
    <property type="term" value="P:DNA repair"/>
    <property type="evidence" value="ECO:0007669"/>
    <property type="project" value="UniProtKB-KW"/>
</dbReference>
<evidence type="ECO:0000256" key="11">
    <source>
        <dbReference type="SAM" id="MobiDB-lite"/>
    </source>
</evidence>
<keyword evidence="6" id="KW-0269">Exonuclease</keyword>
<dbReference type="GO" id="GO:0017005">
    <property type="term" value="F:3'-tyrosyl-DNA phosphodiesterase activity"/>
    <property type="evidence" value="ECO:0007669"/>
    <property type="project" value="TreeGrafter"/>
</dbReference>
<dbReference type="EMBL" id="RWJN01000547">
    <property type="protein sequence ID" value="TCD60766.1"/>
    <property type="molecule type" value="Genomic_DNA"/>
</dbReference>
<evidence type="ECO:0000256" key="3">
    <source>
        <dbReference type="ARBA" id="ARBA00022722"/>
    </source>
</evidence>
<dbReference type="SMART" id="SM00726">
    <property type="entry name" value="UIM"/>
    <property type="match status" value="2"/>
</dbReference>
<keyword evidence="7" id="KW-0234">DNA repair</keyword>
<evidence type="ECO:0000313" key="13">
    <source>
        <dbReference type="Proteomes" id="UP000292702"/>
    </source>
</evidence>
<comment type="similarity">
    <text evidence="2">Belongs to the tyrosyl-DNA phosphodiesterase family.</text>
</comment>
<feature type="compositionally biased region" description="Polar residues" evidence="11">
    <location>
        <begin position="167"/>
        <end position="180"/>
    </location>
</feature>
<keyword evidence="4" id="KW-0227">DNA damage</keyword>
<dbReference type="GO" id="GO:0003690">
    <property type="term" value="F:double-stranded DNA binding"/>
    <property type="evidence" value="ECO:0007669"/>
    <property type="project" value="TreeGrafter"/>
</dbReference>
<feature type="compositionally biased region" description="Basic and acidic residues" evidence="11">
    <location>
        <begin position="58"/>
        <end position="72"/>
    </location>
</feature>
<dbReference type="PANTHER" id="PTHR12415">
    <property type="entry name" value="TYROSYL-DNA PHOSPHODIESTERASE 1"/>
    <property type="match status" value="1"/>
</dbReference>
<dbReference type="SUPFAM" id="SSF56024">
    <property type="entry name" value="Phospholipase D/nuclease"/>
    <property type="match status" value="2"/>
</dbReference>
<dbReference type="AlphaFoldDB" id="A0A4R0R3S3"/>
<reference evidence="12 13" key="1">
    <citation type="submission" date="2018-11" db="EMBL/GenBank/DDBJ databases">
        <title>Genome assembly of Steccherinum ochraceum LE-BIN_3174, the white-rot fungus of the Steccherinaceae family (The Residual Polyporoid clade, Polyporales, Basidiomycota).</title>
        <authorList>
            <person name="Fedorova T.V."/>
            <person name="Glazunova O.A."/>
            <person name="Landesman E.O."/>
            <person name="Moiseenko K.V."/>
            <person name="Psurtseva N.V."/>
            <person name="Savinova O.S."/>
            <person name="Shakhova N.V."/>
            <person name="Tyazhelova T.V."/>
            <person name="Vasina D.V."/>
        </authorList>
    </citation>
    <scope>NUCLEOTIDE SEQUENCE [LARGE SCALE GENOMIC DNA]</scope>
    <source>
        <strain evidence="12 13">LE-BIN_3174</strain>
    </source>
</reference>
<dbReference type="Pfam" id="PF02809">
    <property type="entry name" value="UIM"/>
    <property type="match status" value="2"/>
</dbReference>
<evidence type="ECO:0000256" key="7">
    <source>
        <dbReference type="ARBA" id="ARBA00023204"/>
    </source>
</evidence>
<evidence type="ECO:0008006" key="14">
    <source>
        <dbReference type="Google" id="ProtNLM"/>
    </source>
</evidence>